<dbReference type="InterPro" id="IPR036388">
    <property type="entry name" value="WH-like_DNA-bd_sf"/>
</dbReference>
<dbReference type="PANTHER" id="PTHR46361:SF1">
    <property type="entry name" value="F26K24.21 PROTEIN"/>
    <property type="match status" value="1"/>
</dbReference>
<name>A0A0K9Q688_ZOSMR</name>
<dbReference type="SMART" id="SM00049">
    <property type="entry name" value="DEP"/>
    <property type="match status" value="1"/>
</dbReference>
<dbReference type="SUPFAM" id="SSF52833">
    <property type="entry name" value="Thioredoxin-like"/>
    <property type="match status" value="1"/>
</dbReference>
<protein>
    <recommendedName>
        <fullName evidence="1">DEP domain-containing protein</fullName>
    </recommendedName>
</protein>
<dbReference type="InterPro" id="IPR036249">
    <property type="entry name" value="Thioredoxin-like_sf"/>
</dbReference>
<dbReference type="Pfam" id="PF04784">
    <property type="entry name" value="DUF547"/>
    <property type="match status" value="1"/>
</dbReference>
<evidence type="ECO:0000313" key="3">
    <source>
        <dbReference type="Proteomes" id="UP000036987"/>
    </source>
</evidence>
<dbReference type="PROSITE" id="PS51354">
    <property type="entry name" value="GLUTAREDOXIN_2"/>
    <property type="match status" value="1"/>
</dbReference>
<dbReference type="Pfam" id="PF00462">
    <property type="entry name" value="Glutaredoxin"/>
    <property type="match status" value="1"/>
</dbReference>
<dbReference type="InterPro" id="IPR006869">
    <property type="entry name" value="DUF547"/>
</dbReference>
<dbReference type="InterPro" id="IPR036390">
    <property type="entry name" value="WH_DNA-bd_sf"/>
</dbReference>
<evidence type="ECO:0000259" key="1">
    <source>
        <dbReference type="SMART" id="SM00049"/>
    </source>
</evidence>
<dbReference type="OrthoDB" id="418495at2759"/>
<keyword evidence="3" id="KW-1185">Reference proteome</keyword>
<proteinExistence type="predicted"/>
<comment type="caution">
    <text evidence="2">The sequence shown here is derived from an EMBL/GenBank/DDBJ whole genome shotgun (WGS) entry which is preliminary data.</text>
</comment>
<sequence>MVSRRENDFIAPGDDVERAVEAVAMREKNTNQKLNDDKIMWPPSHFPQPEAPAGLYRKSNKSHGQRNIISRSLSHESSTTAAFNDVSLLGKYIKEKGGAMIKRFSSMNDRGPSSTVTEIDIPDTKVIVRTRIPEVKTEKLDIEFKGQISFFSRSSCRDCGALRSFFREKGLKYVEINLDVFPNRAKELKERSGSCYVPQIFLNEKLLGGLVVMNSLRNSGELEKRLQDIAGVKCPETAPKPPLYGYDDDNPQTKDNMLPIISLLRRRIPIQDRFIKMKRVKNCFSGADLVEAVVKELNCDRSKAVEIGKELESKHFIHHIFRENVVFEDGKRHHYRLLEHDPLIPKMYNFHGSTNDNEPKSAVIVVQQLTKLMIAIVEAYASDDRRNLDYYRISMSEEFRRYENMVQDLQRVDVFSMSTDENLAFFLNLYNAMFIHAISKVGRTKGNLNNDFCYIIGGYPFSLSIIKNGILRSNRKPTVYSLAKPIGPFDKRLELTQPKHNPLIHFGLCNGSRSSPPIRFFSAQGIQVELRQAAREFFKAGGIHIDLEKRTVYLAKLINWYSVDFGQDKEILNWILNFLSPTEAGLLTHLLSDDNTINIVFQNS</sequence>
<dbReference type="STRING" id="29655.A0A0K9Q688"/>
<dbReference type="Proteomes" id="UP000036987">
    <property type="component" value="Unassembled WGS sequence"/>
</dbReference>
<dbReference type="SUPFAM" id="SSF46785">
    <property type="entry name" value="Winged helix' DNA-binding domain"/>
    <property type="match status" value="1"/>
</dbReference>
<reference evidence="3" key="1">
    <citation type="journal article" date="2016" name="Nature">
        <title>The genome of the seagrass Zostera marina reveals angiosperm adaptation to the sea.</title>
        <authorList>
            <person name="Olsen J.L."/>
            <person name="Rouze P."/>
            <person name="Verhelst B."/>
            <person name="Lin Y.-C."/>
            <person name="Bayer T."/>
            <person name="Collen J."/>
            <person name="Dattolo E."/>
            <person name="De Paoli E."/>
            <person name="Dittami S."/>
            <person name="Maumus F."/>
            <person name="Michel G."/>
            <person name="Kersting A."/>
            <person name="Lauritano C."/>
            <person name="Lohaus R."/>
            <person name="Toepel M."/>
            <person name="Tonon T."/>
            <person name="Vanneste K."/>
            <person name="Amirebrahimi M."/>
            <person name="Brakel J."/>
            <person name="Bostroem C."/>
            <person name="Chovatia M."/>
            <person name="Grimwood J."/>
            <person name="Jenkins J.W."/>
            <person name="Jueterbock A."/>
            <person name="Mraz A."/>
            <person name="Stam W.T."/>
            <person name="Tice H."/>
            <person name="Bornberg-Bauer E."/>
            <person name="Green P.J."/>
            <person name="Pearson G.A."/>
            <person name="Procaccini G."/>
            <person name="Duarte C.M."/>
            <person name="Schmutz J."/>
            <person name="Reusch T.B.H."/>
            <person name="Van de Peer Y."/>
        </authorList>
    </citation>
    <scope>NUCLEOTIDE SEQUENCE [LARGE SCALE GENOMIC DNA]</scope>
    <source>
        <strain evidence="3">cv. Finnish</strain>
    </source>
</reference>
<dbReference type="EMBL" id="LFYR01000047">
    <property type="protein sequence ID" value="KMZ76332.1"/>
    <property type="molecule type" value="Genomic_DNA"/>
</dbReference>
<dbReference type="Gene3D" id="1.10.10.10">
    <property type="entry name" value="Winged helix-like DNA-binding domain superfamily/Winged helix DNA-binding domain"/>
    <property type="match status" value="1"/>
</dbReference>
<feature type="domain" description="DEP" evidence="1">
    <location>
        <begin position="264"/>
        <end position="339"/>
    </location>
</feature>
<gene>
    <name evidence="2" type="ORF">ZOSMA_103G00380</name>
</gene>
<dbReference type="OMA" id="MPLAPPH"/>
<dbReference type="PANTHER" id="PTHR46361">
    <property type="entry name" value="ELECTRON CARRIER/ PROTEIN DISULFIDE OXIDOREDUCTASE"/>
    <property type="match status" value="1"/>
</dbReference>
<organism evidence="2 3">
    <name type="scientific">Zostera marina</name>
    <name type="common">Eelgrass</name>
    <dbReference type="NCBI Taxonomy" id="29655"/>
    <lineage>
        <taxon>Eukaryota</taxon>
        <taxon>Viridiplantae</taxon>
        <taxon>Streptophyta</taxon>
        <taxon>Embryophyta</taxon>
        <taxon>Tracheophyta</taxon>
        <taxon>Spermatophyta</taxon>
        <taxon>Magnoliopsida</taxon>
        <taxon>Liliopsida</taxon>
        <taxon>Zosteraceae</taxon>
        <taxon>Zostera</taxon>
    </lineage>
</organism>
<evidence type="ECO:0000313" key="2">
    <source>
        <dbReference type="EMBL" id="KMZ76332.1"/>
    </source>
</evidence>
<dbReference type="CDD" id="cd04371">
    <property type="entry name" value="DEP"/>
    <property type="match status" value="1"/>
</dbReference>
<dbReference type="InterPro" id="IPR000591">
    <property type="entry name" value="DEP_dom"/>
</dbReference>
<dbReference type="Gene3D" id="3.40.30.10">
    <property type="entry name" value="Glutaredoxin"/>
    <property type="match status" value="1"/>
</dbReference>
<accession>A0A0K9Q688</accession>
<dbReference type="InterPro" id="IPR002109">
    <property type="entry name" value="Glutaredoxin"/>
</dbReference>
<dbReference type="Pfam" id="PF00610">
    <property type="entry name" value="DEP"/>
    <property type="match status" value="1"/>
</dbReference>
<dbReference type="AlphaFoldDB" id="A0A0K9Q688"/>
<dbReference type="GO" id="GO:0035556">
    <property type="term" value="P:intracellular signal transduction"/>
    <property type="evidence" value="ECO:0007669"/>
    <property type="project" value="InterPro"/>
</dbReference>